<evidence type="ECO:0000256" key="3">
    <source>
        <dbReference type="ARBA" id="ARBA00023239"/>
    </source>
</evidence>
<dbReference type="GO" id="GO:0009234">
    <property type="term" value="P:menaquinone biosynthetic process"/>
    <property type="evidence" value="ECO:0007669"/>
    <property type="project" value="UniProtKB-UniRule"/>
</dbReference>
<evidence type="ECO:0000256" key="1">
    <source>
        <dbReference type="ARBA" id="ARBA00004863"/>
    </source>
</evidence>
<comment type="function">
    <text evidence="4">Catalyzes the conversion of cyclic dehypoxanthine futalosine (cyclic DHFL) into 1,4-dihydroxy-6-naphthoate, a step in the biosynthesis of menaquinone (MK, vitamin K2).</text>
</comment>
<gene>
    <name evidence="4 5" type="primary">mqnD</name>
    <name evidence="5" type="ORF">SCALIN_C13_0102</name>
</gene>
<dbReference type="EC" id="4.1.99.29" evidence="4"/>
<dbReference type="InterPro" id="IPR030869">
    <property type="entry name" value="MqnD"/>
</dbReference>
<keyword evidence="2 4" id="KW-0474">Menaquinone biosynthesis</keyword>
<sequence>MKLKIGISPCPNDTFIFHALLKQLIDVGPFEFELTSADVQSLNEGAQAGNFDVVKISYGNLWNVQAMYGLLYSGGAMGFGCGPLLLSTKSNRLDPDIPVGVPGENTTANALLKFWAAGESMTYKTEYAFFDELYNDLLNGNRVQSLVIHENRFTYEKDGLFLICDLGEYWEGKTEAPIPLGGIVIRRELGKDVARKVDGLIQQSVEFAWENPEKSKSFIKEHAQETEESVVKSHIGLYVNDFSANMGEKGKVAIERLQQLIAPGSGEVKSLFAY</sequence>
<accession>A0A286TXI8</accession>
<dbReference type="EMBL" id="BAOS01000013">
    <property type="protein sequence ID" value="GAX60590.1"/>
    <property type="molecule type" value="Genomic_DNA"/>
</dbReference>
<feature type="active site" description="Proton acceptor" evidence="4">
    <location>
        <position position="149"/>
    </location>
</feature>
<reference evidence="6" key="1">
    <citation type="journal article" date="2017" name="Environ. Microbiol. Rep.">
        <title>Genetic Diversity of Marine Anaerobic Ammonium-Oxidizing Bacteria as Revealed by Genomic and Proteomic Analyses of 'Candidatus Scalindua japonica'.</title>
        <authorList>
            <person name="Oshiki M."/>
            <person name="Mizuto K."/>
            <person name="Kimura Z."/>
            <person name="Kindaichi T."/>
            <person name="Satoh H."/>
            <person name="Okabe S."/>
        </authorList>
    </citation>
    <scope>NUCLEOTIDE SEQUENCE [LARGE SCALE GENOMIC DNA]</scope>
    <source>
        <strain evidence="6">husup-a2</strain>
    </source>
</reference>
<evidence type="ECO:0000313" key="5">
    <source>
        <dbReference type="EMBL" id="GAX60590.1"/>
    </source>
</evidence>
<dbReference type="InterPro" id="IPR003773">
    <property type="entry name" value="Menaquinone_biosynth"/>
</dbReference>
<feature type="binding site" evidence="4">
    <location>
        <begin position="107"/>
        <end position="108"/>
    </location>
    <ligand>
        <name>substrate</name>
    </ligand>
</feature>
<dbReference type="PANTHER" id="PTHR37167">
    <property type="entry name" value="1,4-DIHYDROXY-6-NAPHTOATE SYNTHASE"/>
    <property type="match status" value="1"/>
</dbReference>
<evidence type="ECO:0000313" key="6">
    <source>
        <dbReference type="Proteomes" id="UP000218542"/>
    </source>
</evidence>
<protein>
    <recommendedName>
        <fullName evidence="4">1,4-dihydroxy-6-naphtoate synthase</fullName>
        <ecNumber evidence="4">4.1.99.29</ecNumber>
    </recommendedName>
    <alternativeName>
        <fullName evidence="4">Menaquinone biosynthetic enzyme MqnD</fullName>
    </alternativeName>
</protein>
<organism evidence="5 6">
    <name type="scientific">Candidatus Scalindua japonica</name>
    <dbReference type="NCBI Taxonomy" id="1284222"/>
    <lineage>
        <taxon>Bacteria</taxon>
        <taxon>Pseudomonadati</taxon>
        <taxon>Planctomycetota</taxon>
        <taxon>Candidatus Brocadiia</taxon>
        <taxon>Candidatus Brocadiales</taxon>
        <taxon>Candidatus Scalinduaceae</taxon>
        <taxon>Candidatus Scalindua</taxon>
    </lineage>
</organism>
<proteinExistence type="inferred from homology"/>
<evidence type="ECO:0000256" key="2">
    <source>
        <dbReference type="ARBA" id="ARBA00022428"/>
    </source>
</evidence>
<dbReference type="UniPathway" id="UPA00079"/>
<comment type="caution">
    <text evidence="5">The sequence shown here is derived from an EMBL/GenBank/DDBJ whole genome shotgun (WGS) entry which is preliminary data.</text>
</comment>
<comment type="catalytic activity">
    <reaction evidence="4">
        <text>cyclic dehypoxanthinylfutalosinate = 1,4-dihydroxy-6-naphthoate + dihydroxyacetone</text>
        <dbReference type="Rhea" id="RHEA:33087"/>
        <dbReference type="ChEBI" id="CHEBI:16016"/>
        <dbReference type="ChEBI" id="CHEBI:64254"/>
        <dbReference type="ChEBI" id="CHEBI:64270"/>
        <dbReference type="EC" id="4.1.99.29"/>
    </reaction>
</comment>
<dbReference type="RefSeq" id="WP_096893989.1">
    <property type="nucleotide sequence ID" value="NZ_BAOS01000013.1"/>
</dbReference>
<dbReference type="AlphaFoldDB" id="A0A286TXI8"/>
<dbReference type="OrthoDB" id="9809439at2"/>
<dbReference type="Gene3D" id="3.40.190.10">
    <property type="entry name" value="Periplasmic binding protein-like II"/>
    <property type="match status" value="2"/>
</dbReference>
<dbReference type="GO" id="GO:0016830">
    <property type="term" value="F:carbon-carbon lyase activity"/>
    <property type="evidence" value="ECO:0007669"/>
    <property type="project" value="UniProtKB-UniRule"/>
</dbReference>
<name>A0A286TXI8_9BACT</name>
<keyword evidence="6" id="KW-1185">Reference proteome</keyword>
<comment type="pathway">
    <text evidence="1 4">Quinol/quinone metabolism; menaquinone biosynthesis.</text>
</comment>
<dbReference type="SUPFAM" id="SSF53850">
    <property type="entry name" value="Periplasmic binding protein-like II"/>
    <property type="match status" value="1"/>
</dbReference>
<comment type="similarity">
    <text evidence="4">Belongs to the MqnA/MqnD family. MqnD subfamily.</text>
</comment>
<dbReference type="CDD" id="cd13635">
    <property type="entry name" value="PBP2_Ttha1568_Mqnd"/>
    <property type="match status" value="1"/>
</dbReference>
<dbReference type="PANTHER" id="PTHR37167:SF1">
    <property type="entry name" value="1,4-DIHYDROXY-6-NAPHTOATE SYNTHASE"/>
    <property type="match status" value="1"/>
</dbReference>
<dbReference type="Proteomes" id="UP000218542">
    <property type="component" value="Unassembled WGS sequence"/>
</dbReference>
<keyword evidence="3 4" id="KW-0456">Lyase</keyword>
<feature type="binding site" evidence="4">
    <location>
        <begin position="55"/>
        <end position="57"/>
    </location>
    <ligand>
        <name>substrate</name>
    </ligand>
</feature>
<dbReference type="HAMAP" id="MF_00996">
    <property type="entry name" value="MqnD"/>
    <property type="match status" value="1"/>
</dbReference>
<dbReference type="Pfam" id="PF02621">
    <property type="entry name" value="VitK2_biosynth"/>
    <property type="match status" value="1"/>
</dbReference>
<evidence type="ECO:0000256" key="4">
    <source>
        <dbReference type="HAMAP-Rule" id="MF_00996"/>
    </source>
</evidence>